<dbReference type="RefSeq" id="WP_240830442.1">
    <property type="nucleotide sequence ID" value="NZ_JAKWBL010000002.1"/>
</dbReference>
<protein>
    <submittedName>
        <fullName evidence="2">Uncharacterized protein</fullName>
    </submittedName>
</protein>
<dbReference type="EMBL" id="JAKWBL010000002">
    <property type="protein sequence ID" value="MCH5598770.1"/>
    <property type="molecule type" value="Genomic_DNA"/>
</dbReference>
<dbReference type="Pfam" id="PF25788">
    <property type="entry name" value="Ig_Rha78A_N"/>
    <property type="match status" value="1"/>
</dbReference>
<evidence type="ECO:0000256" key="1">
    <source>
        <dbReference type="SAM" id="SignalP"/>
    </source>
</evidence>
<feature type="chain" id="PRO_5046939004" evidence="1">
    <location>
        <begin position="21"/>
        <end position="72"/>
    </location>
</feature>
<feature type="signal peptide" evidence="1">
    <location>
        <begin position="1"/>
        <end position="20"/>
    </location>
</feature>
<evidence type="ECO:0000313" key="2">
    <source>
        <dbReference type="EMBL" id="MCH5598770.1"/>
    </source>
</evidence>
<name>A0ABS9SK93_9BACT</name>
<proteinExistence type="predicted"/>
<comment type="caution">
    <text evidence="2">The sequence shown here is derived from an EMBL/GenBank/DDBJ whole genome shotgun (WGS) entry which is preliminary data.</text>
</comment>
<dbReference type="InterPro" id="IPR013783">
    <property type="entry name" value="Ig-like_fold"/>
</dbReference>
<dbReference type="Proteomes" id="UP001202248">
    <property type="component" value="Unassembled WGS sequence"/>
</dbReference>
<keyword evidence="1" id="KW-0732">Signal</keyword>
<accession>A0ABS9SK93</accession>
<evidence type="ECO:0000313" key="3">
    <source>
        <dbReference type="Proteomes" id="UP001202248"/>
    </source>
</evidence>
<keyword evidence="3" id="KW-1185">Reference proteome</keyword>
<gene>
    <name evidence="2" type="ORF">MKP09_13070</name>
</gene>
<dbReference type="Gene3D" id="2.60.40.10">
    <property type="entry name" value="Immunoglobulins"/>
    <property type="match status" value="1"/>
</dbReference>
<reference evidence="2 3" key="1">
    <citation type="submission" date="2022-02" db="EMBL/GenBank/DDBJ databases">
        <authorList>
            <person name="Min J."/>
        </authorList>
    </citation>
    <scope>NUCLEOTIDE SEQUENCE [LARGE SCALE GENOMIC DNA]</scope>
    <source>
        <strain evidence="2 3">GR10-1</strain>
    </source>
</reference>
<organism evidence="2 3">
    <name type="scientific">Niabella ginsengisoli</name>
    <dbReference type="NCBI Taxonomy" id="522298"/>
    <lineage>
        <taxon>Bacteria</taxon>
        <taxon>Pseudomonadati</taxon>
        <taxon>Bacteroidota</taxon>
        <taxon>Chitinophagia</taxon>
        <taxon>Chitinophagales</taxon>
        <taxon>Chitinophagaceae</taxon>
        <taxon>Niabella</taxon>
    </lineage>
</organism>
<sequence length="72" mass="8350">MKKYTFILLSLICTVFSSVAQVIRIANPRCEYIHNPLGVEVLQPELSWEIQAFEKKSYSQLTVLWLPMIAFC</sequence>